<evidence type="ECO:0008006" key="4">
    <source>
        <dbReference type="Google" id="ProtNLM"/>
    </source>
</evidence>
<sequence length="482" mass="51777">MRILWACEIRAKPSAEGSPLDPSEWRGVMPGNAGVGMPVALVVREERRALLEEAYMRAEGERGVGLPFYVALAVDAVLWWRYLLTPPLSLSIRNVVPTDIGLFAAVAQGDIDFMVEELENDQGRPTDIGPDGSTLAYVAVAYHQYEALQLLLNIGVDPHWENDFQQSAYDRAWEGVFVQDSPGKAKPNDAMSTSIFHDKTRMLEDCGLTRLHKIVLGLETGDIEAELRSGASINATDRFNRTPLFWASGRGDIDAVRLLLDRGADPNIADTEGSTALRRCHGNQRLDIAQLLVSRGADVHWRNKLGMGGLHSVASYGMPVEWFSLYEACDTEARGGQTNLTPLAIACKYNRPLHASWLLAHGASPHTPLSASDPTSTLLHHTVAADHPACVALLLQHAAATAATADTDSSLPVLLDAAARASTPTLDALAAYAYGAHAAAAVVDPAVARVLAAGAGWLPGEKPALRRVLLTRWAAGWRGGGG</sequence>
<keyword evidence="1" id="KW-0040">ANK repeat</keyword>
<dbReference type="SUPFAM" id="SSF48403">
    <property type="entry name" value="Ankyrin repeat"/>
    <property type="match status" value="1"/>
</dbReference>
<organism evidence="2 3">
    <name type="scientific">Neofusicoccum ribis</name>
    <dbReference type="NCBI Taxonomy" id="45134"/>
    <lineage>
        <taxon>Eukaryota</taxon>
        <taxon>Fungi</taxon>
        <taxon>Dikarya</taxon>
        <taxon>Ascomycota</taxon>
        <taxon>Pezizomycotina</taxon>
        <taxon>Dothideomycetes</taxon>
        <taxon>Dothideomycetes incertae sedis</taxon>
        <taxon>Botryosphaeriales</taxon>
        <taxon>Botryosphaeriaceae</taxon>
        <taxon>Neofusicoccum</taxon>
    </lineage>
</organism>
<dbReference type="InterPro" id="IPR051616">
    <property type="entry name" value="Cul2-RING_E3_ligase_SR"/>
</dbReference>
<dbReference type="Pfam" id="PF12796">
    <property type="entry name" value="Ank_2"/>
    <property type="match status" value="1"/>
</dbReference>
<feature type="repeat" description="ANK" evidence="1">
    <location>
        <begin position="131"/>
        <end position="163"/>
    </location>
</feature>
<dbReference type="PROSITE" id="PS50088">
    <property type="entry name" value="ANK_REPEAT"/>
    <property type="match status" value="3"/>
</dbReference>
<gene>
    <name evidence="2" type="ORF">SLS56_002823</name>
</gene>
<comment type="caution">
    <text evidence="2">The sequence shown here is derived from an EMBL/GenBank/DDBJ whole genome shotgun (WGS) entry which is preliminary data.</text>
</comment>
<dbReference type="Gene3D" id="1.25.40.20">
    <property type="entry name" value="Ankyrin repeat-containing domain"/>
    <property type="match status" value="3"/>
</dbReference>
<dbReference type="PROSITE" id="PS50297">
    <property type="entry name" value="ANK_REP_REGION"/>
    <property type="match status" value="1"/>
</dbReference>
<name>A0ABR3T286_9PEZI</name>
<feature type="repeat" description="ANK" evidence="1">
    <location>
        <begin position="239"/>
        <end position="271"/>
    </location>
</feature>
<dbReference type="PANTHER" id="PTHR46224">
    <property type="entry name" value="ANKYRIN REPEAT FAMILY PROTEIN"/>
    <property type="match status" value="1"/>
</dbReference>
<accession>A0ABR3T286</accession>
<reference evidence="2 3" key="1">
    <citation type="submission" date="2024-02" db="EMBL/GenBank/DDBJ databases">
        <title>De novo assembly and annotation of 12 fungi associated with fruit tree decline syndrome in Ontario, Canada.</title>
        <authorList>
            <person name="Sulman M."/>
            <person name="Ellouze W."/>
            <person name="Ilyukhin E."/>
        </authorList>
    </citation>
    <scope>NUCLEOTIDE SEQUENCE [LARGE SCALE GENOMIC DNA]</scope>
    <source>
        <strain evidence="2 3">M1-105</strain>
    </source>
</reference>
<evidence type="ECO:0000313" key="3">
    <source>
        <dbReference type="Proteomes" id="UP001521116"/>
    </source>
</evidence>
<protein>
    <recommendedName>
        <fullName evidence="4">Ankyrin</fullName>
    </recommendedName>
</protein>
<dbReference type="InterPro" id="IPR036770">
    <property type="entry name" value="Ankyrin_rpt-contain_sf"/>
</dbReference>
<dbReference type="Proteomes" id="UP001521116">
    <property type="component" value="Unassembled WGS sequence"/>
</dbReference>
<evidence type="ECO:0000256" key="1">
    <source>
        <dbReference type="PROSITE-ProRule" id="PRU00023"/>
    </source>
</evidence>
<keyword evidence="3" id="KW-1185">Reference proteome</keyword>
<feature type="repeat" description="ANK" evidence="1">
    <location>
        <begin position="272"/>
        <end position="304"/>
    </location>
</feature>
<dbReference type="EMBL" id="JAJVDC020000020">
    <property type="protein sequence ID" value="KAL1633675.1"/>
    <property type="molecule type" value="Genomic_DNA"/>
</dbReference>
<evidence type="ECO:0000313" key="2">
    <source>
        <dbReference type="EMBL" id="KAL1633675.1"/>
    </source>
</evidence>
<proteinExistence type="predicted"/>
<dbReference type="SMART" id="SM00248">
    <property type="entry name" value="ANK"/>
    <property type="match status" value="5"/>
</dbReference>
<dbReference type="InterPro" id="IPR002110">
    <property type="entry name" value="Ankyrin_rpt"/>
</dbReference>